<name>A0ABY4GZP8_9BACI</name>
<evidence type="ECO:0000313" key="1">
    <source>
        <dbReference type="EMBL" id="UOQ93411.1"/>
    </source>
</evidence>
<reference evidence="1 2" key="1">
    <citation type="submission" date="2022-04" db="EMBL/GenBank/DDBJ databases">
        <title>Halobacillus sp. isolated from saltern.</title>
        <authorList>
            <person name="Won M."/>
            <person name="Lee C.-M."/>
            <person name="Woen H.-Y."/>
            <person name="Kwon S.-W."/>
        </authorList>
    </citation>
    <scope>NUCLEOTIDE SEQUENCE [LARGE SCALE GENOMIC DNA]</scope>
    <source>
        <strain evidence="1 2">SSTM10-2</strain>
    </source>
</reference>
<organism evidence="1 2">
    <name type="scientific">Halobacillus shinanisalinarum</name>
    <dbReference type="NCBI Taxonomy" id="2932258"/>
    <lineage>
        <taxon>Bacteria</taxon>
        <taxon>Bacillati</taxon>
        <taxon>Bacillota</taxon>
        <taxon>Bacilli</taxon>
        <taxon>Bacillales</taxon>
        <taxon>Bacillaceae</taxon>
        <taxon>Halobacillus</taxon>
    </lineage>
</organism>
<keyword evidence="2" id="KW-1185">Reference proteome</keyword>
<proteinExistence type="predicted"/>
<dbReference type="Proteomes" id="UP000831880">
    <property type="component" value="Chromosome"/>
</dbReference>
<dbReference type="CDD" id="cd08054">
    <property type="entry name" value="gp6"/>
    <property type="match status" value="1"/>
</dbReference>
<accession>A0ABY4GZP8</accession>
<gene>
    <name evidence="1" type="ORF">MUO14_24090</name>
</gene>
<dbReference type="InterPro" id="IPR006450">
    <property type="entry name" value="Phage_HK97_gp6-like"/>
</dbReference>
<dbReference type="EMBL" id="CP095074">
    <property type="protein sequence ID" value="UOQ93411.1"/>
    <property type="molecule type" value="Genomic_DNA"/>
</dbReference>
<dbReference type="RefSeq" id="WP_244753011.1">
    <property type="nucleotide sequence ID" value="NZ_CP095074.1"/>
</dbReference>
<dbReference type="NCBIfam" id="TIGR01560">
    <property type="entry name" value="put_DNA_pack"/>
    <property type="match status" value="1"/>
</dbReference>
<dbReference type="Gene3D" id="1.10.3230.30">
    <property type="entry name" value="Phage gp6-like head-tail connector protein"/>
    <property type="match status" value="1"/>
</dbReference>
<dbReference type="InterPro" id="IPR021146">
    <property type="entry name" value="Phage_gp6-like_head-tail"/>
</dbReference>
<dbReference type="Pfam" id="PF05135">
    <property type="entry name" value="Phage_connect_1"/>
    <property type="match status" value="1"/>
</dbReference>
<evidence type="ECO:0000313" key="2">
    <source>
        <dbReference type="Proteomes" id="UP000831880"/>
    </source>
</evidence>
<sequence length="102" mass="11227">MLTAEQFLPEIKNWLRIDGSEDDQILTSLFLSAKEFLKGAGIPEPDPPSERYKIAILLMVSNGYENRSPVVVGSSASDLPFSLQTFILQLKAEALPSESDVT</sequence>
<protein>
    <submittedName>
        <fullName evidence="1">Head-tail connector protein</fullName>
    </submittedName>
</protein>